<dbReference type="RefSeq" id="WP_137252001.1">
    <property type="nucleotide sequence ID" value="NZ_SZQA01000099.1"/>
</dbReference>
<comment type="similarity">
    <text evidence="2 6">Belongs to the 4-toluene sulfonate uptake permease (TSUP) (TC 2.A.102) family.</text>
</comment>
<dbReference type="OrthoDB" id="9788634at2"/>
<dbReference type="InterPro" id="IPR051598">
    <property type="entry name" value="TSUP/Inactive_protease-like"/>
</dbReference>
<evidence type="ECO:0000256" key="2">
    <source>
        <dbReference type="ARBA" id="ARBA00009142"/>
    </source>
</evidence>
<sequence>MTEVALALVAGFLVAALGTPVGVSGAVFLLPLQASVLGVSGPAISATNLVFNAMSTPLALLRAPGFRGRAAELLVVAGACVPAAVVGAYGRVTLFADPARFRLLVIAVLAPLGVQLLVRAVRKARVRDGDSPPVRPLPLAVLALVTGAIGGTIGIGGGSMLAPVLVAVAHQSVARAAPLALTSTLSTSLSGLVAYSLFDAFHIGTPPAAPVWHVGIATGLGGIAGALLGAAVARRAGERALTLLLGTTATVTAVGYVVQLAR</sequence>
<evidence type="ECO:0000313" key="8">
    <source>
        <dbReference type="Proteomes" id="UP000308705"/>
    </source>
</evidence>
<feature type="transmembrane region" description="Helical" evidence="6">
    <location>
        <begin position="240"/>
        <end position="258"/>
    </location>
</feature>
<keyword evidence="6" id="KW-1003">Cell membrane</keyword>
<dbReference type="AlphaFoldDB" id="A0A4U3LJI1"/>
<dbReference type="EMBL" id="SZQA01000099">
    <property type="protein sequence ID" value="TKK75855.1"/>
    <property type="molecule type" value="Genomic_DNA"/>
</dbReference>
<proteinExistence type="inferred from homology"/>
<evidence type="ECO:0000256" key="5">
    <source>
        <dbReference type="ARBA" id="ARBA00023136"/>
    </source>
</evidence>
<comment type="caution">
    <text evidence="7">The sequence shown here is derived from an EMBL/GenBank/DDBJ whole genome shotgun (WGS) entry which is preliminary data.</text>
</comment>
<evidence type="ECO:0000256" key="3">
    <source>
        <dbReference type="ARBA" id="ARBA00022692"/>
    </source>
</evidence>
<feature type="transmembrane region" description="Helical" evidence="6">
    <location>
        <begin position="210"/>
        <end position="233"/>
    </location>
</feature>
<accession>A0A4U3LJI1</accession>
<dbReference type="InterPro" id="IPR002781">
    <property type="entry name" value="TM_pro_TauE-like"/>
</dbReference>
<keyword evidence="4 6" id="KW-1133">Transmembrane helix</keyword>
<feature type="transmembrane region" description="Helical" evidence="6">
    <location>
        <begin position="101"/>
        <end position="121"/>
    </location>
</feature>
<name>A0A4U3LJI1_9ACTN</name>
<dbReference type="GO" id="GO:0005886">
    <property type="term" value="C:plasma membrane"/>
    <property type="evidence" value="ECO:0007669"/>
    <property type="project" value="UniProtKB-SubCell"/>
</dbReference>
<comment type="subcellular location">
    <subcellularLocation>
        <location evidence="6">Cell membrane</location>
        <topology evidence="6">Multi-pass membrane protein</topology>
    </subcellularLocation>
    <subcellularLocation>
        <location evidence="1">Membrane</location>
        <topology evidence="1">Multi-pass membrane protein</topology>
    </subcellularLocation>
</comment>
<reference evidence="7 8" key="1">
    <citation type="submission" date="2019-04" db="EMBL/GenBank/DDBJ databases">
        <title>Herbidospora sp. NEAU-GS14.nov., a novel actinomycete isolated from soil.</title>
        <authorList>
            <person name="Han L."/>
        </authorList>
    </citation>
    <scope>NUCLEOTIDE SEQUENCE [LARGE SCALE GENOMIC DNA]</scope>
    <source>
        <strain evidence="7 8">NEAU-GS14</strain>
    </source>
</reference>
<organism evidence="7 8">
    <name type="scientific">Herbidospora galbida</name>
    <dbReference type="NCBI Taxonomy" id="2575442"/>
    <lineage>
        <taxon>Bacteria</taxon>
        <taxon>Bacillati</taxon>
        <taxon>Actinomycetota</taxon>
        <taxon>Actinomycetes</taxon>
        <taxon>Streptosporangiales</taxon>
        <taxon>Streptosporangiaceae</taxon>
        <taxon>Herbidospora</taxon>
    </lineage>
</organism>
<dbReference type="PANTHER" id="PTHR43701:SF2">
    <property type="entry name" value="MEMBRANE TRANSPORTER PROTEIN YJNA-RELATED"/>
    <property type="match status" value="1"/>
</dbReference>
<keyword evidence="5 6" id="KW-0472">Membrane</keyword>
<evidence type="ECO:0000313" key="7">
    <source>
        <dbReference type="EMBL" id="TKK75855.1"/>
    </source>
</evidence>
<feature type="transmembrane region" description="Helical" evidence="6">
    <location>
        <begin position="179"/>
        <end position="198"/>
    </location>
</feature>
<dbReference type="Pfam" id="PF01925">
    <property type="entry name" value="TauE"/>
    <property type="match status" value="1"/>
</dbReference>
<keyword evidence="8" id="KW-1185">Reference proteome</keyword>
<gene>
    <name evidence="7" type="ORF">FDA94_38810</name>
</gene>
<keyword evidence="3 6" id="KW-0812">Transmembrane</keyword>
<feature type="transmembrane region" description="Helical" evidence="6">
    <location>
        <begin position="70"/>
        <end position="89"/>
    </location>
</feature>
<dbReference type="PANTHER" id="PTHR43701">
    <property type="entry name" value="MEMBRANE TRANSPORTER PROTEIN MJ0441-RELATED"/>
    <property type="match status" value="1"/>
</dbReference>
<evidence type="ECO:0000256" key="4">
    <source>
        <dbReference type="ARBA" id="ARBA00022989"/>
    </source>
</evidence>
<evidence type="ECO:0000256" key="1">
    <source>
        <dbReference type="ARBA" id="ARBA00004141"/>
    </source>
</evidence>
<protein>
    <recommendedName>
        <fullName evidence="6">Probable membrane transporter protein</fullName>
    </recommendedName>
</protein>
<dbReference type="Proteomes" id="UP000308705">
    <property type="component" value="Unassembled WGS sequence"/>
</dbReference>
<evidence type="ECO:0000256" key="6">
    <source>
        <dbReference type="RuleBase" id="RU363041"/>
    </source>
</evidence>
<feature type="transmembrane region" description="Helical" evidence="6">
    <location>
        <begin position="141"/>
        <end position="167"/>
    </location>
</feature>